<dbReference type="Gene3D" id="3.40.50.150">
    <property type="entry name" value="Vaccinia Virus protein VP39"/>
    <property type="match status" value="1"/>
</dbReference>
<dbReference type="SUPFAM" id="SSF53335">
    <property type="entry name" value="S-adenosyl-L-methionine-dependent methyltransferases"/>
    <property type="match status" value="1"/>
</dbReference>
<dbReference type="GO" id="GO:0032259">
    <property type="term" value="P:methylation"/>
    <property type="evidence" value="ECO:0007669"/>
    <property type="project" value="UniProtKB-KW"/>
</dbReference>
<keyword evidence="2 6" id="KW-0489">Methyltransferase</keyword>
<keyword evidence="7" id="KW-1185">Reference proteome</keyword>
<dbReference type="InterPro" id="IPR051052">
    <property type="entry name" value="Diverse_substrate_MTase"/>
</dbReference>
<reference evidence="6 7" key="1">
    <citation type="journal article" date="2013" name="Antonie Van Leeuwenhoek">
        <title>Dongia rigui sp. nov., isolated from freshwater of a large wetland in Korea.</title>
        <authorList>
            <person name="Baik K.S."/>
            <person name="Hwang Y.M."/>
            <person name="Choi J.S."/>
            <person name="Kwon J."/>
            <person name="Seong C.N."/>
        </authorList>
    </citation>
    <scope>NUCLEOTIDE SEQUENCE [LARGE SCALE GENOMIC DNA]</scope>
    <source>
        <strain evidence="6 7">04SU4-P</strain>
    </source>
</reference>
<gene>
    <name evidence="6" type="ORF">SMD31_07985</name>
</gene>
<dbReference type="PROSITE" id="PS01184">
    <property type="entry name" value="UBIE_2"/>
    <property type="match status" value="1"/>
</dbReference>
<feature type="domain" description="Methyltransferase type 11" evidence="5">
    <location>
        <begin position="60"/>
        <end position="157"/>
    </location>
</feature>
<dbReference type="EC" id="2.1.-.-" evidence="6"/>
<evidence type="ECO:0000259" key="5">
    <source>
        <dbReference type="Pfam" id="PF08241"/>
    </source>
</evidence>
<dbReference type="Proteomes" id="UP001271769">
    <property type="component" value="Unassembled WGS sequence"/>
</dbReference>
<dbReference type="RefSeq" id="WP_320500282.1">
    <property type="nucleotide sequence ID" value="NZ_JAXCLX010000001.1"/>
</dbReference>
<dbReference type="CDD" id="cd02440">
    <property type="entry name" value="AdoMet_MTases"/>
    <property type="match status" value="1"/>
</dbReference>
<name>A0ABU5DXA2_9PROT</name>
<sequence>MDSVLYRRNAALTPSMFVPESRFGVWFLKTETWAVHVLARALKDLERLMPEPPPQDPTIVDVGCGRGRSFKLLQDRFRPNRMIGIDVDAAMLEIAAEETAAAGLRVEFQQTTSSRMMLDDQSVDIVFCHQTFHHLMDQEAALSEFYRVLKPGGLFLFAESTRKYIHSPMIRLLFRHPMDVQRSADEYLTMIRAAGFRVDEAAISLPYLWWSRNDLGLLERWFGIKPPRNREETLLNCVAVKA</sequence>
<protein>
    <submittedName>
        <fullName evidence="6">Class I SAM-dependent methyltransferase</fullName>
        <ecNumber evidence="6">2.1.-.-</ecNumber>
    </submittedName>
</protein>
<evidence type="ECO:0000256" key="2">
    <source>
        <dbReference type="ARBA" id="ARBA00022603"/>
    </source>
</evidence>
<accession>A0ABU5DXA2</accession>
<organism evidence="6 7">
    <name type="scientific">Dongia rigui</name>
    <dbReference type="NCBI Taxonomy" id="940149"/>
    <lineage>
        <taxon>Bacteria</taxon>
        <taxon>Pseudomonadati</taxon>
        <taxon>Pseudomonadota</taxon>
        <taxon>Alphaproteobacteria</taxon>
        <taxon>Rhodospirillales</taxon>
        <taxon>Dongiaceae</taxon>
        <taxon>Dongia</taxon>
    </lineage>
</organism>
<keyword evidence="4" id="KW-0949">S-adenosyl-L-methionine</keyword>
<dbReference type="Pfam" id="PF08241">
    <property type="entry name" value="Methyltransf_11"/>
    <property type="match status" value="1"/>
</dbReference>
<comment type="caution">
    <text evidence="6">The sequence shown here is derived from an EMBL/GenBank/DDBJ whole genome shotgun (WGS) entry which is preliminary data.</text>
</comment>
<dbReference type="InterPro" id="IPR023576">
    <property type="entry name" value="UbiE/COQ5_MeTrFase_CS"/>
</dbReference>
<dbReference type="GO" id="GO:0008168">
    <property type="term" value="F:methyltransferase activity"/>
    <property type="evidence" value="ECO:0007669"/>
    <property type="project" value="UniProtKB-KW"/>
</dbReference>
<dbReference type="InterPro" id="IPR029063">
    <property type="entry name" value="SAM-dependent_MTases_sf"/>
</dbReference>
<evidence type="ECO:0000256" key="3">
    <source>
        <dbReference type="ARBA" id="ARBA00022679"/>
    </source>
</evidence>
<dbReference type="InterPro" id="IPR013216">
    <property type="entry name" value="Methyltransf_11"/>
</dbReference>
<evidence type="ECO:0000313" key="7">
    <source>
        <dbReference type="Proteomes" id="UP001271769"/>
    </source>
</evidence>
<dbReference type="PANTHER" id="PTHR44942">
    <property type="entry name" value="METHYLTRANSF_11 DOMAIN-CONTAINING PROTEIN"/>
    <property type="match status" value="1"/>
</dbReference>
<dbReference type="PANTHER" id="PTHR44942:SF4">
    <property type="entry name" value="METHYLTRANSFERASE TYPE 11 DOMAIN-CONTAINING PROTEIN"/>
    <property type="match status" value="1"/>
</dbReference>
<dbReference type="EMBL" id="JAXCLX010000001">
    <property type="protein sequence ID" value="MDY0871858.1"/>
    <property type="molecule type" value="Genomic_DNA"/>
</dbReference>
<keyword evidence="3 6" id="KW-0808">Transferase</keyword>
<evidence type="ECO:0000256" key="1">
    <source>
        <dbReference type="ARBA" id="ARBA00008361"/>
    </source>
</evidence>
<comment type="similarity">
    <text evidence="1">Belongs to the methyltransferase superfamily.</text>
</comment>
<evidence type="ECO:0000313" key="6">
    <source>
        <dbReference type="EMBL" id="MDY0871858.1"/>
    </source>
</evidence>
<proteinExistence type="inferred from homology"/>
<evidence type="ECO:0000256" key="4">
    <source>
        <dbReference type="ARBA" id="ARBA00022691"/>
    </source>
</evidence>